<feature type="region of interest" description="Disordered" evidence="26">
    <location>
        <begin position="76"/>
        <end position="101"/>
    </location>
</feature>
<keyword evidence="9 27" id="KW-1133">Transmembrane helix</keyword>
<dbReference type="PANTHER" id="PTHR11662:SF399">
    <property type="entry name" value="FI19708P1-RELATED"/>
    <property type="match status" value="1"/>
</dbReference>
<dbReference type="GO" id="GO:0030672">
    <property type="term" value="C:synaptic vesicle membrane"/>
    <property type="evidence" value="ECO:0007669"/>
    <property type="project" value="UniProtKB-SubCell"/>
</dbReference>
<dbReference type="EMBL" id="CAJVCH010565157">
    <property type="protein sequence ID" value="CAG7832457.1"/>
    <property type="molecule type" value="Genomic_DNA"/>
</dbReference>
<keyword evidence="8" id="KW-0769">Symport</keyword>
<keyword evidence="7 27" id="KW-0812">Transmembrane</keyword>
<comment type="function">
    <text evidence="21">Receptor for CM101, a polysaccharide produced by group B Streptococcus with antipathoangiogenic properties.</text>
</comment>
<dbReference type="GO" id="GO:0005765">
    <property type="term" value="C:lysosomal membrane"/>
    <property type="evidence" value="ECO:0007669"/>
    <property type="project" value="UniProtKB-SubCell"/>
</dbReference>
<feature type="transmembrane region" description="Helical" evidence="27">
    <location>
        <begin position="374"/>
        <end position="393"/>
    </location>
</feature>
<dbReference type="InterPro" id="IPR050382">
    <property type="entry name" value="MFS_Na/Anion_cotransporter"/>
</dbReference>
<evidence type="ECO:0000256" key="6">
    <source>
        <dbReference type="ARBA" id="ARBA00022475"/>
    </source>
</evidence>
<feature type="transmembrane region" description="Helical" evidence="27">
    <location>
        <begin position="399"/>
        <end position="419"/>
    </location>
</feature>
<feature type="transmembrane region" description="Helical" evidence="27">
    <location>
        <begin position="464"/>
        <end position="487"/>
    </location>
</feature>
<dbReference type="PROSITE" id="PS50850">
    <property type="entry name" value="MFS"/>
    <property type="match status" value="1"/>
</dbReference>
<dbReference type="FunFam" id="1.20.1250.20:FF:000003">
    <property type="entry name" value="Solute carrier family 17 member 3"/>
    <property type="match status" value="1"/>
</dbReference>
<evidence type="ECO:0000256" key="20">
    <source>
        <dbReference type="ARBA" id="ARBA00051612"/>
    </source>
</evidence>
<evidence type="ECO:0000256" key="9">
    <source>
        <dbReference type="ARBA" id="ARBA00022989"/>
    </source>
</evidence>
<keyword evidence="12" id="KW-0325">Glycoprotein</keyword>
<feature type="compositionally biased region" description="Low complexity" evidence="26">
    <location>
        <begin position="81"/>
        <end position="98"/>
    </location>
</feature>
<evidence type="ECO:0000256" key="21">
    <source>
        <dbReference type="ARBA" id="ARBA00056891"/>
    </source>
</evidence>
<dbReference type="PROSITE" id="PS00217">
    <property type="entry name" value="SUGAR_TRANSPORT_2"/>
    <property type="match status" value="1"/>
</dbReference>
<dbReference type="GO" id="GO:0015293">
    <property type="term" value="F:symporter activity"/>
    <property type="evidence" value="ECO:0007669"/>
    <property type="project" value="UniProtKB-KW"/>
</dbReference>
<evidence type="ECO:0000256" key="25">
    <source>
        <dbReference type="ARBA" id="ARBA00081925"/>
    </source>
</evidence>
<evidence type="ECO:0000256" key="7">
    <source>
        <dbReference type="ARBA" id="ARBA00022692"/>
    </source>
</evidence>
<feature type="transmembrane region" description="Helical" evidence="27">
    <location>
        <begin position="431"/>
        <end position="452"/>
    </location>
</feature>
<evidence type="ECO:0000256" key="10">
    <source>
        <dbReference type="ARBA" id="ARBA00023018"/>
    </source>
</evidence>
<keyword evidence="11 27" id="KW-0472">Membrane</keyword>
<evidence type="ECO:0000256" key="13">
    <source>
        <dbReference type="ARBA" id="ARBA00023228"/>
    </source>
</evidence>
<evidence type="ECO:0000256" key="14">
    <source>
        <dbReference type="ARBA" id="ARBA00023329"/>
    </source>
</evidence>
<keyword evidence="14" id="KW-0968">Cytoplasmic vesicle</keyword>
<comment type="catalytic activity">
    <reaction evidence="20">
        <text>D-glucuronate(out) + H(+)(out) = D-glucuronate(in) + H(+)(in)</text>
        <dbReference type="Rhea" id="RHEA:72591"/>
        <dbReference type="ChEBI" id="CHEBI:15378"/>
        <dbReference type="ChEBI" id="CHEBI:58720"/>
    </reaction>
    <physiologicalReaction direction="left-to-right" evidence="20">
        <dbReference type="Rhea" id="RHEA:72592"/>
    </physiologicalReaction>
</comment>
<evidence type="ECO:0000256" key="15">
    <source>
        <dbReference type="ARBA" id="ARBA00050101"/>
    </source>
</evidence>
<evidence type="ECO:0000256" key="23">
    <source>
        <dbReference type="ARBA" id="ARBA00080244"/>
    </source>
</evidence>
<accession>A0A8J2LBL3</accession>
<dbReference type="Pfam" id="PF07690">
    <property type="entry name" value="MFS_1"/>
    <property type="match status" value="1"/>
</dbReference>
<dbReference type="GO" id="GO:0016323">
    <property type="term" value="C:basolateral plasma membrane"/>
    <property type="evidence" value="ECO:0007669"/>
    <property type="project" value="UniProtKB-SubCell"/>
</dbReference>
<evidence type="ECO:0000313" key="29">
    <source>
        <dbReference type="EMBL" id="CAG7832457.1"/>
    </source>
</evidence>
<dbReference type="InterPro" id="IPR011701">
    <property type="entry name" value="MFS"/>
</dbReference>
<evidence type="ECO:0000256" key="27">
    <source>
        <dbReference type="SAM" id="Phobius"/>
    </source>
</evidence>
<reference evidence="29" key="1">
    <citation type="submission" date="2021-06" db="EMBL/GenBank/DDBJ databases">
        <authorList>
            <person name="Hodson N. C."/>
            <person name="Mongue J. A."/>
            <person name="Jaron S. K."/>
        </authorList>
    </citation>
    <scope>NUCLEOTIDE SEQUENCE</scope>
</reference>
<feature type="transmembrane region" description="Helical" evidence="27">
    <location>
        <begin position="137"/>
        <end position="156"/>
    </location>
</feature>
<evidence type="ECO:0000256" key="1">
    <source>
        <dbReference type="ARBA" id="ARBA00004432"/>
    </source>
</evidence>
<comment type="subcellular location">
    <subcellularLocation>
        <location evidence="2">Basolateral cell membrane</location>
        <topology evidence="2">Multi-pass membrane protein</topology>
    </subcellularLocation>
    <subcellularLocation>
        <location evidence="3">Cytoplasmic vesicle</location>
        <location evidence="3">Secretory vesicle membrane</location>
        <topology evidence="3">Multi-pass membrane protein</topology>
    </subcellularLocation>
    <subcellularLocation>
        <location evidence="1">Cytoplasmic vesicle</location>
        <location evidence="1">Secretory vesicle</location>
        <location evidence="1">Synaptic vesicle membrane</location>
    </subcellularLocation>
    <subcellularLocation>
        <location evidence="4">Lysosome membrane</location>
    </subcellularLocation>
</comment>
<feature type="transmembrane region" description="Helical" evidence="27">
    <location>
        <begin position="37"/>
        <end position="57"/>
    </location>
</feature>
<evidence type="ECO:0000256" key="3">
    <source>
        <dbReference type="ARBA" id="ARBA00004638"/>
    </source>
</evidence>
<evidence type="ECO:0000313" key="30">
    <source>
        <dbReference type="Proteomes" id="UP000708208"/>
    </source>
</evidence>
<evidence type="ECO:0000256" key="5">
    <source>
        <dbReference type="ARBA" id="ARBA00022448"/>
    </source>
</evidence>
<keyword evidence="6" id="KW-1003">Cell membrane</keyword>
<evidence type="ECO:0000256" key="2">
    <source>
        <dbReference type="ARBA" id="ARBA00004554"/>
    </source>
</evidence>
<feature type="domain" description="Major facilitator superfamily (MFS) profile" evidence="28">
    <location>
        <begin position="43"/>
        <end position="492"/>
    </location>
</feature>
<name>A0A8J2LBL3_9HEXA</name>
<dbReference type="FunFam" id="1.20.1250.20:FF:000067">
    <property type="entry name" value="sialin isoform X2"/>
    <property type="match status" value="1"/>
</dbReference>
<keyword evidence="5" id="KW-0813">Transport</keyword>
<gene>
    <name evidence="29" type="ORF">AFUS01_LOCUS42141</name>
</gene>
<evidence type="ECO:0000256" key="18">
    <source>
        <dbReference type="ARBA" id="ARBA00051403"/>
    </source>
</evidence>
<evidence type="ECO:0000256" key="11">
    <source>
        <dbReference type="ARBA" id="ARBA00023136"/>
    </source>
</evidence>
<dbReference type="GO" id="GO:0006820">
    <property type="term" value="P:monoatomic anion transport"/>
    <property type="evidence" value="ECO:0007669"/>
    <property type="project" value="TreeGrafter"/>
</dbReference>
<evidence type="ECO:0000256" key="24">
    <source>
        <dbReference type="ARBA" id="ARBA00081195"/>
    </source>
</evidence>
<keyword evidence="30" id="KW-1185">Reference proteome</keyword>
<comment type="catalytic activity">
    <reaction evidence="18">
        <text>N-acetyl-L-aspartyl-L-glutamate(out) = N-acetyl-L-aspartyl-L-glutamate(in)</text>
        <dbReference type="Rhea" id="RHEA:72599"/>
        <dbReference type="ChEBI" id="CHEBI:76931"/>
    </reaction>
    <physiologicalReaction direction="left-to-right" evidence="18">
        <dbReference type="Rhea" id="RHEA:72600"/>
    </physiologicalReaction>
</comment>
<feature type="transmembrane region" description="Helical" evidence="27">
    <location>
        <begin position="299"/>
        <end position="321"/>
    </location>
</feature>
<dbReference type="CDD" id="cd17318">
    <property type="entry name" value="MFS_SLC17"/>
    <property type="match status" value="1"/>
</dbReference>
<comment type="catalytic activity">
    <reaction evidence="19">
        <text>L-glutamate(out) = L-glutamate(in)</text>
        <dbReference type="Rhea" id="RHEA:66336"/>
        <dbReference type="ChEBI" id="CHEBI:29985"/>
    </reaction>
    <physiologicalReaction direction="left-to-right" evidence="19">
        <dbReference type="Rhea" id="RHEA:66337"/>
    </physiologicalReaction>
</comment>
<comment type="catalytic activity">
    <reaction evidence="17">
        <text>N-acetylneuraminate(in) + H(+)(in) = N-acetylneuraminate(out) + H(+)(out)</text>
        <dbReference type="Rhea" id="RHEA:28987"/>
        <dbReference type="ChEBI" id="CHEBI:15378"/>
        <dbReference type="ChEBI" id="CHEBI:35418"/>
    </reaction>
    <physiologicalReaction direction="right-to-left" evidence="17">
        <dbReference type="Rhea" id="RHEA:28989"/>
    </physiologicalReaction>
</comment>
<comment type="caution">
    <text evidence="29">The sequence shown here is derived from an EMBL/GenBank/DDBJ whole genome shotgun (WGS) entry which is preliminary data.</text>
</comment>
<evidence type="ECO:0000256" key="16">
    <source>
        <dbReference type="ARBA" id="ARBA00050554"/>
    </source>
</evidence>
<dbReference type="Proteomes" id="UP000708208">
    <property type="component" value="Unassembled WGS sequence"/>
</dbReference>
<organism evidence="29 30">
    <name type="scientific">Allacma fusca</name>
    <dbReference type="NCBI Taxonomy" id="39272"/>
    <lineage>
        <taxon>Eukaryota</taxon>
        <taxon>Metazoa</taxon>
        <taxon>Ecdysozoa</taxon>
        <taxon>Arthropoda</taxon>
        <taxon>Hexapoda</taxon>
        <taxon>Collembola</taxon>
        <taxon>Symphypleona</taxon>
        <taxon>Sminthuridae</taxon>
        <taxon>Allacma</taxon>
    </lineage>
</organism>
<protein>
    <recommendedName>
        <fullName evidence="22">Sialin</fullName>
    </recommendedName>
    <alternativeName>
        <fullName evidence="25">H(+)/nitrate cotransporter</fullName>
    </alternativeName>
    <alternativeName>
        <fullName evidence="23">H(+)/sialic acid cotransporter</fullName>
    </alternativeName>
    <alternativeName>
        <fullName evidence="24">Vesicular excitatory amino acid transporter</fullName>
    </alternativeName>
</protein>
<dbReference type="InterPro" id="IPR020846">
    <property type="entry name" value="MFS_dom"/>
</dbReference>
<evidence type="ECO:0000256" key="12">
    <source>
        <dbReference type="ARBA" id="ARBA00023180"/>
    </source>
</evidence>
<keyword evidence="10" id="KW-0770">Synapse</keyword>
<dbReference type="GO" id="GO:0046942">
    <property type="term" value="P:carboxylic acid transport"/>
    <property type="evidence" value="ECO:0007669"/>
    <property type="project" value="UniProtKB-ARBA"/>
</dbReference>
<evidence type="ECO:0000259" key="28">
    <source>
        <dbReference type="PROSITE" id="PS50850"/>
    </source>
</evidence>
<feature type="transmembrane region" description="Helical" evidence="27">
    <location>
        <begin position="341"/>
        <end position="362"/>
    </location>
</feature>
<sequence>MTEGNKNLDLDTVYVNSSKDDFIEAEGLKLLKPPKGFGVRHTVALMAFFGSIISYCMRINLSMAIVDMTYDNGTSDDSSDSADSCPVDDSGNSTTTSTGEFPWSSSDKGLILGAFFWGYVVAHIPAGNLAEKYGAKWVFGIGILITAIFQLLTPVITRWGGDDYSMTAIIVLRVIQGLGEGVTPPATHALLAQWAPPFERSKMGSFVYAGNQGGTMCAMIISGAIINADFLGGWPGVFYTFGILALVWLAAWSYLVHSKPSQHPRISQEELQYIQGSMSGQTTTKRMSTPWKQILRSRAVWAIVAAQLGNGWGLYTLLTYMPTYMSSVLHFDIKDNSLLSALPYFCMLSAALITSWVADMLRTKRIFSTTNTRRLFNCIGHWGPAVALIGAAYTGCDKVLTVVLLTVTVALSGTVGAGYQINHIDIAPNHAGTLMGFCNGISNLAGIAAPYVAGLITTDESSLASWRIVFFLASGIYFLDNLIYVIFVSGQEQPWNRPPEETQEEKKQEE</sequence>
<dbReference type="PANTHER" id="PTHR11662">
    <property type="entry name" value="SOLUTE CARRIER FAMILY 17"/>
    <property type="match status" value="1"/>
</dbReference>
<dbReference type="AlphaFoldDB" id="A0A8J2LBL3"/>
<keyword evidence="13" id="KW-0458">Lysosome</keyword>
<dbReference type="InterPro" id="IPR005829">
    <property type="entry name" value="Sugar_transporter_CS"/>
</dbReference>
<comment type="catalytic activity">
    <reaction evidence="16">
        <text>L-aspartate(out) = L-aspartate(in)</text>
        <dbReference type="Rhea" id="RHEA:66332"/>
        <dbReference type="ChEBI" id="CHEBI:29991"/>
    </reaction>
    <physiologicalReaction direction="left-to-right" evidence="16">
        <dbReference type="Rhea" id="RHEA:66333"/>
    </physiologicalReaction>
</comment>
<proteinExistence type="predicted"/>
<evidence type="ECO:0000256" key="26">
    <source>
        <dbReference type="SAM" id="MobiDB-lite"/>
    </source>
</evidence>
<comment type="catalytic activity">
    <reaction evidence="15">
        <text>2 nitrate(out) + H(+)(out) = 2 nitrate(in) + H(+)(in)</text>
        <dbReference type="Rhea" id="RHEA:71539"/>
        <dbReference type="ChEBI" id="CHEBI:15378"/>
        <dbReference type="ChEBI" id="CHEBI:17632"/>
    </reaction>
    <physiologicalReaction direction="left-to-right" evidence="15">
        <dbReference type="Rhea" id="RHEA:71540"/>
    </physiologicalReaction>
</comment>
<evidence type="ECO:0000256" key="4">
    <source>
        <dbReference type="ARBA" id="ARBA00004656"/>
    </source>
</evidence>
<evidence type="ECO:0000256" key="17">
    <source>
        <dbReference type="ARBA" id="ARBA00050625"/>
    </source>
</evidence>
<feature type="transmembrane region" description="Helical" evidence="27">
    <location>
        <begin position="109"/>
        <end position="125"/>
    </location>
</feature>
<evidence type="ECO:0000256" key="22">
    <source>
        <dbReference type="ARBA" id="ARBA00069713"/>
    </source>
</evidence>
<evidence type="ECO:0000256" key="8">
    <source>
        <dbReference type="ARBA" id="ARBA00022847"/>
    </source>
</evidence>
<feature type="transmembrane region" description="Helical" evidence="27">
    <location>
        <begin position="206"/>
        <end position="226"/>
    </location>
</feature>
<feature type="transmembrane region" description="Helical" evidence="27">
    <location>
        <begin position="238"/>
        <end position="256"/>
    </location>
</feature>
<evidence type="ECO:0000256" key="19">
    <source>
        <dbReference type="ARBA" id="ARBA00051447"/>
    </source>
</evidence>
<dbReference type="OrthoDB" id="2985014at2759"/>